<accession>A0A8S4MUX5</accession>
<dbReference type="InterPro" id="IPR012338">
    <property type="entry name" value="Beta-lactam/transpept-like"/>
</dbReference>
<dbReference type="PANTHER" id="PTHR43319:SF3">
    <property type="entry name" value="BETA-LACTAMASE-RELATED DOMAIN-CONTAINING PROTEIN"/>
    <property type="match status" value="1"/>
</dbReference>
<dbReference type="Pfam" id="PF00144">
    <property type="entry name" value="Beta-lactamase"/>
    <property type="match status" value="1"/>
</dbReference>
<evidence type="ECO:0000313" key="2">
    <source>
        <dbReference type="EMBL" id="CAH1772377.1"/>
    </source>
</evidence>
<protein>
    <recommendedName>
        <fullName evidence="1">Beta-lactamase-related domain-containing protein</fullName>
    </recommendedName>
</protein>
<dbReference type="Gene3D" id="3.40.710.10">
    <property type="entry name" value="DD-peptidase/beta-lactamase superfamily"/>
    <property type="match status" value="1"/>
</dbReference>
<sequence length="444" mass="50845">MDAYMSAIIGWTVTIFLFILNTWAISSTILRFIAKHDIRATSEGSVAPGWERVAEEFRKNLKSGDEKGGAFAVYYRGKKVVDIWGGYADIHARWPWQEYTLTQCFSITKAFVAITVARFVERGLLRYEDRIAKIWPEFGQNGKGDITVKELATHTAGVAVIDKLFKLKEIKTNPDNVEYALASQRPNWEPGKAQGYHALTFGLYFDEIIRRVDPEHRRIYQIVREEVTQPFGLDFQIGLAKEENHRCARVVPLERGIWFYFSHMWLPWKYQKILFSAIVRPFSYTSRIGQNPVDFGFPPIERANHPDRRAIRAASSHGFGTARAVAKFYSILVNGGNYFGRQLLTPKMIEEISQPHSIGLDKIILSESVFGLGLRLFRRTFKGEDRFIFGHPGYGGQMAMCDPKYKLSCAYLTNFISMQGDGDDPRYLSLENAMYECVRDLEGH</sequence>
<keyword evidence="3" id="KW-1185">Reference proteome</keyword>
<reference evidence="2" key="1">
    <citation type="submission" date="2022-03" db="EMBL/GenBank/DDBJ databases">
        <authorList>
            <person name="Martin C."/>
        </authorList>
    </citation>
    <scope>NUCLEOTIDE SEQUENCE</scope>
</reference>
<feature type="domain" description="Beta-lactamase-related" evidence="1">
    <location>
        <begin position="57"/>
        <end position="415"/>
    </location>
</feature>
<dbReference type="OrthoDB" id="5946976at2759"/>
<name>A0A8S4MUX5_OWEFU</name>
<dbReference type="InterPro" id="IPR001466">
    <property type="entry name" value="Beta-lactam-related"/>
</dbReference>
<evidence type="ECO:0000313" key="3">
    <source>
        <dbReference type="Proteomes" id="UP000749559"/>
    </source>
</evidence>
<proteinExistence type="predicted"/>
<dbReference type="InterPro" id="IPR052907">
    <property type="entry name" value="Beta-lactamase/esterase"/>
</dbReference>
<dbReference type="PANTHER" id="PTHR43319">
    <property type="entry name" value="BETA-LACTAMASE-RELATED"/>
    <property type="match status" value="1"/>
</dbReference>
<evidence type="ECO:0000259" key="1">
    <source>
        <dbReference type="Pfam" id="PF00144"/>
    </source>
</evidence>
<dbReference type="AlphaFoldDB" id="A0A8S4MUX5"/>
<dbReference type="SUPFAM" id="SSF56601">
    <property type="entry name" value="beta-lactamase/transpeptidase-like"/>
    <property type="match status" value="1"/>
</dbReference>
<organism evidence="2 3">
    <name type="scientific">Owenia fusiformis</name>
    <name type="common">Polychaete worm</name>
    <dbReference type="NCBI Taxonomy" id="6347"/>
    <lineage>
        <taxon>Eukaryota</taxon>
        <taxon>Metazoa</taxon>
        <taxon>Spiralia</taxon>
        <taxon>Lophotrochozoa</taxon>
        <taxon>Annelida</taxon>
        <taxon>Polychaeta</taxon>
        <taxon>Sedentaria</taxon>
        <taxon>Canalipalpata</taxon>
        <taxon>Sabellida</taxon>
        <taxon>Oweniida</taxon>
        <taxon>Oweniidae</taxon>
        <taxon>Owenia</taxon>
    </lineage>
</organism>
<dbReference type="EMBL" id="CAIIXF020000001">
    <property type="protein sequence ID" value="CAH1772377.1"/>
    <property type="molecule type" value="Genomic_DNA"/>
</dbReference>
<comment type="caution">
    <text evidence="2">The sequence shown here is derived from an EMBL/GenBank/DDBJ whole genome shotgun (WGS) entry which is preliminary data.</text>
</comment>
<dbReference type="Proteomes" id="UP000749559">
    <property type="component" value="Unassembled WGS sequence"/>
</dbReference>
<gene>
    <name evidence="2" type="ORF">OFUS_LOCUS149</name>
</gene>